<keyword evidence="6 7" id="KW-0067">ATP-binding</keyword>
<dbReference type="Proteomes" id="UP000674143">
    <property type="component" value="Chromosome 20"/>
</dbReference>
<dbReference type="Gene3D" id="1.10.510.10">
    <property type="entry name" value="Transferase(Phosphotransferase) domain 1"/>
    <property type="match status" value="1"/>
</dbReference>
<accession>A0A836KP94</accession>
<organism evidence="10 11">
    <name type="scientific">Leishmania orientalis</name>
    <dbReference type="NCBI Taxonomy" id="2249476"/>
    <lineage>
        <taxon>Eukaryota</taxon>
        <taxon>Discoba</taxon>
        <taxon>Euglenozoa</taxon>
        <taxon>Kinetoplastea</taxon>
        <taxon>Metakinetoplastina</taxon>
        <taxon>Trypanosomatida</taxon>
        <taxon>Trypanosomatidae</taxon>
        <taxon>Leishmaniinae</taxon>
        <taxon>Leishmania</taxon>
    </lineage>
</organism>
<comment type="similarity">
    <text evidence="1">Belongs to the protein kinase superfamily. NEK Ser/Thr protein kinase family. NIMA subfamily.</text>
</comment>
<evidence type="ECO:0000256" key="6">
    <source>
        <dbReference type="ARBA" id="ARBA00022840"/>
    </source>
</evidence>
<dbReference type="Pfam" id="PF00069">
    <property type="entry name" value="Pkinase"/>
    <property type="match status" value="1"/>
</dbReference>
<evidence type="ECO:0000313" key="11">
    <source>
        <dbReference type="Proteomes" id="UP000674143"/>
    </source>
</evidence>
<proteinExistence type="inferred from homology"/>
<dbReference type="InterPro" id="IPR000719">
    <property type="entry name" value="Prot_kinase_dom"/>
</dbReference>
<dbReference type="InterPro" id="IPR008271">
    <property type="entry name" value="Ser/Thr_kinase_AS"/>
</dbReference>
<dbReference type="PROSITE" id="PS50011">
    <property type="entry name" value="PROTEIN_KINASE_DOM"/>
    <property type="match status" value="1"/>
</dbReference>
<dbReference type="GeneID" id="92362067"/>
<feature type="domain" description="Protein kinase" evidence="9">
    <location>
        <begin position="58"/>
        <end position="356"/>
    </location>
</feature>
<reference evidence="10 11" key="1">
    <citation type="submission" date="2021-02" db="EMBL/GenBank/DDBJ databases">
        <title>Leishmania (Mundinia) orientalis Genome sequencing and assembly.</title>
        <authorList>
            <person name="Almutairi H."/>
            <person name="Gatherer D."/>
        </authorList>
    </citation>
    <scope>NUCLEOTIDE SEQUENCE [LARGE SCALE GENOMIC DNA]</scope>
    <source>
        <strain evidence="10">LSCM4</strain>
    </source>
</reference>
<dbReference type="PROSITE" id="PS00108">
    <property type="entry name" value="PROTEIN_KINASE_ST"/>
    <property type="match status" value="1"/>
</dbReference>
<sequence>MSGFQKGNHTPAWGGAPHDENVPPSPSDAEVQRRQRLFSQALRSACIAIRVGDSPDYTYSLELLGAGAFGAVTLAFRHEGDGVWRKTAVKRISLRKERRLSAVLEMVRCAGREVALCRRSGGSPHVVPMYEPWFDCREGVIALPMDAGDCSLERYAERCGFRFPPVVLLSICVQCVRAVAHVHRCGVVHRDVKPENFVVNVFGTGSGGGCGTGSGGGCGGARPPHVRILDFGLACGLEESEQELTRCVGTLHYMAPETFAEGGGCDLPTARDVWSLGVTLFRLATGVFPVFDNDVAASRPNANDSCTPLLLPDCDYRGHELPSGPRAVLAVAASMLALNPQHRRTIASVLLELESIGAVPELTLSSISPRVHQLRVCRPDVVVAMYATPQSTEEQALPWRLRPGDTFLVEGGVERCTDGSCASASSSYRTERCQTRLPSPQKRPGSVPPSPLQRALSCVAPPSASDLWLRVVYPHKGFCRGFVEGQHVVHVVTHPGSMDAHKRCSPLRPLLHRAERAQDAASTHQPLLSQRTPSTVPLYIDVPREAPLQHHRGCLASCVPREKSPSPLHGPYRCCTSPQQQRPLR</sequence>
<dbReference type="GO" id="GO:0004674">
    <property type="term" value="F:protein serine/threonine kinase activity"/>
    <property type="evidence" value="ECO:0007669"/>
    <property type="project" value="UniProtKB-EC"/>
</dbReference>
<dbReference type="KEGG" id="loi:92362067"/>
<feature type="region of interest" description="Disordered" evidence="8">
    <location>
        <begin position="1"/>
        <end position="31"/>
    </location>
</feature>
<feature type="compositionally biased region" description="Polar residues" evidence="8">
    <location>
        <begin position="576"/>
        <end position="585"/>
    </location>
</feature>
<dbReference type="EMBL" id="JAFHLR010000020">
    <property type="protein sequence ID" value="KAG5480442.1"/>
    <property type="molecule type" value="Genomic_DNA"/>
</dbReference>
<dbReference type="AlphaFoldDB" id="A0A836KP94"/>
<dbReference type="PANTHER" id="PTHR43671">
    <property type="entry name" value="SERINE/THREONINE-PROTEIN KINASE NEK"/>
    <property type="match status" value="1"/>
</dbReference>
<evidence type="ECO:0000256" key="2">
    <source>
        <dbReference type="ARBA" id="ARBA00012513"/>
    </source>
</evidence>
<feature type="region of interest" description="Disordered" evidence="8">
    <location>
        <begin position="432"/>
        <end position="451"/>
    </location>
</feature>
<evidence type="ECO:0000256" key="1">
    <source>
        <dbReference type="ARBA" id="ARBA00010886"/>
    </source>
</evidence>
<dbReference type="Gene3D" id="3.30.200.20">
    <property type="entry name" value="Phosphorylase Kinase, domain 1"/>
    <property type="match status" value="1"/>
</dbReference>
<dbReference type="PANTHER" id="PTHR43671:SF13">
    <property type="entry name" value="SERINE_THREONINE-PROTEIN KINASE NEK2"/>
    <property type="match status" value="1"/>
</dbReference>
<evidence type="ECO:0000256" key="5">
    <source>
        <dbReference type="ARBA" id="ARBA00022777"/>
    </source>
</evidence>
<evidence type="ECO:0000256" key="8">
    <source>
        <dbReference type="SAM" id="MobiDB-lite"/>
    </source>
</evidence>
<dbReference type="RefSeq" id="XP_067063773.1">
    <property type="nucleotide sequence ID" value="XM_067208133.1"/>
</dbReference>
<protein>
    <recommendedName>
        <fullName evidence="2">non-specific serine/threonine protein kinase</fullName>
        <ecNumber evidence="2">2.7.11.1</ecNumber>
    </recommendedName>
</protein>
<evidence type="ECO:0000313" key="10">
    <source>
        <dbReference type="EMBL" id="KAG5480442.1"/>
    </source>
</evidence>
<keyword evidence="4 7" id="KW-0547">Nucleotide-binding</keyword>
<keyword evidence="11" id="KW-1185">Reference proteome</keyword>
<evidence type="ECO:0000256" key="3">
    <source>
        <dbReference type="ARBA" id="ARBA00022679"/>
    </source>
</evidence>
<dbReference type="SMR" id="A0A836KP94"/>
<evidence type="ECO:0000256" key="7">
    <source>
        <dbReference type="PROSITE-ProRule" id="PRU10141"/>
    </source>
</evidence>
<dbReference type="CDD" id="cd14014">
    <property type="entry name" value="STKc_PknB_like"/>
    <property type="match status" value="1"/>
</dbReference>
<comment type="caution">
    <text evidence="10">The sequence shown here is derived from an EMBL/GenBank/DDBJ whole genome shotgun (WGS) entry which is preliminary data.</text>
</comment>
<evidence type="ECO:0000259" key="9">
    <source>
        <dbReference type="PROSITE" id="PS50011"/>
    </source>
</evidence>
<keyword evidence="3" id="KW-0808">Transferase</keyword>
<keyword evidence="5" id="KW-0418">Kinase</keyword>
<feature type="region of interest" description="Disordered" evidence="8">
    <location>
        <begin position="562"/>
        <end position="585"/>
    </location>
</feature>
<dbReference type="PROSITE" id="PS00107">
    <property type="entry name" value="PROTEIN_KINASE_ATP"/>
    <property type="match status" value="1"/>
</dbReference>
<gene>
    <name evidence="10" type="ORF">LSCM4_06209</name>
</gene>
<evidence type="ECO:0000256" key="4">
    <source>
        <dbReference type="ARBA" id="ARBA00022741"/>
    </source>
</evidence>
<dbReference type="GO" id="GO:0005524">
    <property type="term" value="F:ATP binding"/>
    <property type="evidence" value="ECO:0007669"/>
    <property type="project" value="UniProtKB-UniRule"/>
</dbReference>
<dbReference type="InterPro" id="IPR050660">
    <property type="entry name" value="NEK_Ser/Thr_kinase"/>
</dbReference>
<dbReference type="EC" id="2.7.11.1" evidence="2"/>
<name>A0A836KP94_9TRYP</name>
<dbReference type="SUPFAM" id="SSF56112">
    <property type="entry name" value="Protein kinase-like (PK-like)"/>
    <property type="match status" value="1"/>
</dbReference>
<dbReference type="InterPro" id="IPR017441">
    <property type="entry name" value="Protein_kinase_ATP_BS"/>
</dbReference>
<dbReference type="SMART" id="SM00220">
    <property type="entry name" value="S_TKc"/>
    <property type="match status" value="1"/>
</dbReference>
<dbReference type="InterPro" id="IPR011009">
    <property type="entry name" value="Kinase-like_dom_sf"/>
</dbReference>
<feature type="binding site" evidence="7">
    <location>
        <position position="90"/>
    </location>
    <ligand>
        <name>ATP</name>
        <dbReference type="ChEBI" id="CHEBI:30616"/>
    </ligand>
</feature>